<dbReference type="Pfam" id="PF02082">
    <property type="entry name" value="Rrf2"/>
    <property type="match status" value="1"/>
</dbReference>
<dbReference type="Proteomes" id="UP001164705">
    <property type="component" value="Chromosome"/>
</dbReference>
<sequence length="143" mass="16017">MFSKSVKYALKAVLFLAVNSNDKKKVMVKDLAKPINVPQAYIAKVLQELSKQKIISSTRGPKGGVFLDEKNREQSLVSIIYAIEGEKKMTHCLLNLKKCNLAKPCPLHHLANPSREELIKTLKNKTINDLAMDIKSGRSFLPI</sequence>
<dbReference type="PANTHER" id="PTHR33221">
    <property type="entry name" value="WINGED HELIX-TURN-HELIX TRANSCRIPTIONAL REGULATOR, RRF2 FAMILY"/>
    <property type="match status" value="1"/>
</dbReference>
<protein>
    <submittedName>
        <fullName evidence="1">Rrf2 family transcriptional regulator</fullName>
    </submittedName>
</protein>
<dbReference type="InterPro" id="IPR036388">
    <property type="entry name" value="WH-like_DNA-bd_sf"/>
</dbReference>
<dbReference type="KEGG" id="lnu:N7U66_00890"/>
<dbReference type="Gene3D" id="1.10.10.10">
    <property type="entry name" value="Winged helix-like DNA-binding domain superfamily/Winged helix DNA-binding domain"/>
    <property type="match status" value="1"/>
</dbReference>
<dbReference type="NCBIfam" id="TIGR00738">
    <property type="entry name" value="rrf2_super"/>
    <property type="match status" value="1"/>
</dbReference>
<name>A0A9E8MXZ9_9FLAO</name>
<evidence type="ECO:0000313" key="1">
    <source>
        <dbReference type="EMBL" id="WAC02339.1"/>
    </source>
</evidence>
<dbReference type="AlphaFoldDB" id="A0A9E8MXZ9"/>
<reference evidence="1" key="1">
    <citation type="submission" date="2022-11" db="EMBL/GenBank/DDBJ databases">
        <title>Lacinutrix neustonica HL-RS19T sp. nov., isolated from the surface microlayer sample of brackish Lake Shihwa.</title>
        <authorList>
            <person name="Choi J.Y."/>
            <person name="Hwang C.Y."/>
        </authorList>
    </citation>
    <scope>NUCLEOTIDE SEQUENCE</scope>
    <source>
        <strain evidence="1">HL-RS19</strain>
    </source>
</reference>
<proteinExistence type="predicted"/>
<dbReference type="InterPro" id="IPR036390">
    <property type="entry name" value="WH_DNA-bd_sf"/>
</dbReference>
<dbReference type="GO" id="GO:0005829">
    <property type="term" value="C:cytosol"/>
    <property type="evidence" value="ECO:0007669"/>
    <property type="project" value="TreeGrafter"/>
</dbReference>
<accession>A0A9E8MXZ9</accession>
<dbReference type="InterPro" id="IPR000944">
    <property type="entry name" value="Tscrpt_reg_Rrf2"/>
</dbReference>
<organism evidence="1 2">
    <name type="scientific">Lacinutrix neustonica</name>
    <dbReference type="NCBI Taxonomy" id="2980107"/>
    <lineage>
        <taxon>Bacteria</taxon>
        <taxon>Pseudomonadati</taxon>
        <taxon>Bacteroidota</taxon>
        <taxon>Flavobacteriia</taxon>
        <taxon>Flavobacteriales</taxon>
        <taxon>Flavobacteriaceae</taxon>
        <taxon>Lacinutrix</taxon>
    </lineage>
</organism>
<dbReference type="GO" id="GO:0003700">
    <property type="term" value="F:DNA-binding transcription factor activity"/>
    <property type="evidence" value="ECO:0007669"/>
    <property type="project" value="TreeGrafter"/>
</dbReference>
<dbReference type="PANTHER" id="PTHR33221:SF15">
    <property type="entry name" value="HTH-TYPE TRANSCRIPTIONAL REGULATOR YWGB-RELATED"/>
    <property type="match status" value="1"/>
</dbReference>
<dbReference type="RefSeq" id="WP_267676935.1">
    <property type="nucleotide sequence ID" value="NZ_CP113088.1"/>
</dbReference>
<dbReference type="PROSITE" id="PS51197">
    <property type="entry name" value="HTH_RRF2_2"/>
    <property type="match status" value="1"/>
</dbReference>
<keyword evidence="2" id="KW-1185">Reference proteome</keyword>
<dbReference type="EMBL" id="CP113088">
    <property type="protein sequence ID" value="WAC02339.1"/>
    <property type="molecule type" value="Genomic_DNA"/>
</dbReference>
<evidence type="ECO:0000313" key="2">
    <source>
        <dbReference type="Proteomes" id="UP001164705"/>
    </source>
</evidence>
<gene>
    <name evidence="1" type="ORF">N7U66_00890</name>
</gene>
<dbReference type="SUPFAM" id="SSF46785">
    <property type="entry name" value="Winged helix' DNA-binding domain"/>
    <property type="match status" value="1"/>
</dbReference>